<feature type="transmembrane region" description="Helical" evidence="6">
    <location>
        <begin position="380"/>
        <end position="402"/>
    </location>
</feature>
<evidence type="ECO:0000256" key="2">
    <source>
        <dbReference type="ARBA" id="ARBA00022475"/>
    </source>
</evidence>
<keyword evidence="8" id="KW-1185">Reference proteome</keyword>
<evidence type="ECO:0000256" key="4">
    <source>
        <dbReference type="ARBA" id="ARBA00022989"/>
    </source>
</evidence>
<evidence type="ECO:0000313" key="8">
    <source>
        <dbReference type="Proteomes" id="UP001364224"/>
    </source>
</evidence>
<feature type="transmembrane region" description="Helical" evidence="6">
    <location>
        <begin position="164"/>
        <end position="183"/>
    </location>
</feature>
<feature type="transmembrane region" description="Helical" evidence="6">
    <location>
        <begin position="189"/>
        <end position="211"/>
    </location>
</feature>
<proteinExistence type="predicted"/>
<protein>
    <submittedName>
        <fullName evidence="7">O-antigen/teichoic acid export membrane protein</fullName>
    </submittedName>
</protein>
<feature type="transmembrane region" description="Helical" evidence="6">
    <location>
        <begin position="46"/>
        <end position="69"/>
    </location>
</feature>
<feature type="transmembrane region" description="Helical" evidence="6">
    <location>
        <begin position="472"/>
        <end position="493"/>
    </location>
</feature>
<dbReference type="EMBL" id="JAZHRV010000001">
    <property type="protein sequence ID" value="MEH2554040.1"/>
    <property type="molecule type" value="Genomic_DNA"/>
</dbReference>
<dbReference type="Proteomes" id="UP001364224">
    <property type="component" value="Unassembled WGS sequence"/>
</dbReference>
<keyword evidence="5 6" id="KW-0472">Membrane</keyword>
<feature type="transmembrane region" description="Helical" evidence="6">
    <location>
        <begin position="350"/>
        <end position="373"/>
    </location>
</feature>
<dbReference type="PANTHER" id="PTHR30250:SF26">
    <property type="entry name" value="PSMA PROTEIN"/>
    <property type="match status" value="1"/>
</dbReference>
<dbReference type="RefSeq" id="WP_334478671.1">
    <property type="nucleotide sequence ID" value="NZ_JAZHRV010000001.1"/>
</dbReference>
<feature type="transmembrane region" description="Helical" evidence="6">
    <location>
        <begin position="408"/>
        <end position="427"/>
    </location>
</feature>
<dbReference type="InterPro" id="IPR050833">
    <property type="entry name" value="Poly_Biosynth_Transport"/>
</dbReference>
<feature type="transmembrane region" description="Helical" evidence="6">
    <location>
        <begin position="21"/>
        <end position="40"/>
    </location>
</feature>
<comment type="subcellular location">
    <subcellularLocation>
        <location evidence="1">Cell membrane</location>
        <topology evidence="1">Multi-pass membrane protein</topology>
    </subcellularLocation>
</comment>
<name>A0ABU8B681_9BRAD</name>
<sequence length="520" mass="54992">MADTASRKGSADVLGNSAWNAAAFAVAVALNLLVLPFVVFRLGVAAFGVAGLVTACVAPALAFSNTLALSTTRELALRLEPSERDDARRLFATAAMLALAAGGLIVILFVLAGAPLARLGFHLSGPSADDLGLAFMLASAGWLCQCLSAVFLALFTARQDYRRVASISIISTVVATGSMLLFIPRWPQASTFLGCQALGFATSLLLAFGWSRRVIGDWLARPEIDRGALGSLVRLGGWQLGAQGGALIAAQADRYLLGALLQPQFVGFYTIAQRLEEAVYIGVLKVGEILFPFFSALQKEADDRKADLLFRSSWILNVLAASALGGLIPVAGPLLHMWTGAEVAAEAQRVLVILSIAGILGSSSNVFAFYLLAQGRSSSNALIALLTGVFTLATSAIALPYFGWQAAGWSACIGMLAQMVTVVILLRRHFSLTGMWLRLVHFVLMPIGIGIATALALRYAFRSAQLDQALGWWYVGGLYVLVAGIIFVVAVAASQAGPYGAACWRDLRVIAGRFLPIKAI</sequence>
<gene>
    <name evidence="7" type="ORF">V1286_001569</name>
</gene>
<feature type="transmembrane region" description="Helical" evidence="6">
    <location>
        <begin position="314"/>
        <end position="338"/>
    </location>
</feature>
<keyword evidence="4 6" id="KW-1133">Transmembrane helix</keyword>
<comment type="caution">
    <text evidence="7">The sequence shown here is derived from an EMBL/GenBank/DDBJ whole genome shotgun (WGS) entry which is preliminary data.</text>
</comment>
<accession>A0ABU8B681</accession>
<keyword evidence="3 6" id="KW-0812">Transmembrane</keyword>
<evidence type="ECO:0000256" key="5">
    <source>
        <dbReference type="ARBA" id="ARBA00023136"/>
    </source>
</evidence>
<evidence type="ECO:0000313" key="7">
    <source>
        <dbReference type="EMBL" id="MEH2554040.1"/>
    </source>
</evidence>
<evidence type="ECO:0000256" key="3">
    <source>
        <dbReference type="ARBA" id="ARBA00022692"/>
    </source>
</evidence>
<organism evidence="7 8">
    <name type="scientific">Bradyrhizobium algeriense</name>
    <dbReference type="NCBI Taxonomy" id="634784"/>
    <lineage>
        <taxon>Bacteria</taxon>
        <taxon>Pseudomonadati</taxon>
        <taxon>Pseudomonadota</taxon>
        <taxon>Alphaproteobacteria</taxon>
        <taxon>Hyphomicrobiales</taxon>
        <taxon>Nitrobacteraceae</taxon>
        <taxon>Bradyrhizobium</taxon>
    </lineage>
</organism>
<feature type="transmembrane region" description="Helical" evidence="6">
    <location>
        <begin position="133"/>
        <end position="157"/>
    </location>
</feature>
<dbReference type="Pfam" id="PF13440">
    <property type="entry name" value="Polysacc_synt_3"/>
    <property type="match status" value="1"/>
</dbReference>
<feature type="transmembrane region" description="Helical" evidence="6">
    <location>
        <begin position="439"/>
        <end position="460"/>
    </location>
</feature>
<feature type="transmembrane region" description="Helical" evidence="6">
    <location>
        <begin position="90"/>
        <end position="113"/>
    </location>
</feature>
<keyword evidence="2" id="KW-1003">Cell membrane</keyword>
<evidence type="ECO:0000256" key="1">
    <source>
        <dbReference type="ARBA" id="ARBA00004651"/>
    </source>
</evidence>
<reference evidence="7 8" key="1">
    <citation type="submission" date="2024-02" db="EMBL/GenBank/DDBJ databases">
        <title>Adaptive strategies in a cosmopolitan and abundant soil bacterium.</title>
        <authorList>
            <person name="Carini P."/>
        </authorList>
    </citation>
    <scope>NUCLEOTIDE SEQUENCE [LARGE SCALE GENOMIC DNA]</scope>
    <source>
        <strain evidence="7 8">AZCC 1608</strain>
    </source>
</reference>
<dbReference type="PANTHER" id="PTHR30250">
    <property type="entry name" value="PST FAMILY PREDICTED COLANIC ACID TRANSPORTER"/>
    <property type="match status" value="1"/>
</dbReference>
<evidence type="ECO:0000256" key="6">
    <source>
        <dbReference type="SAM" id="Phobius"/>
    </source>
</evidence>